<proteinExistence type="predicted"/>
<feature type="chain" id="PRO_5020030674" description="PPAF-2-like Clip domain-containing protein" evidence="2">
    <location>
        <begin position="20"/>
        <end position="395"/>
    </location>
</feature>
<sequence>MKPLLLTVAVLLLAHSASLENTKDENIDPKTEHEGDQSQTREGRCTSCSASASLAIKSPNDVLSAIQSLPGAEVHSQSTFEGCSSEKGCAGVKVKDGQVVERYGNVDAFKAAAAADSANEFSFHSAGNLANVFKGGNNVPFWWMNENSPFKNAAAGGSFQKFSKSSSSTFSSGGSGSVGGAGSLDLAGNPFLNGDFSKGAAGQGFAVGSNPGASKFQSSSFESSSSFSSSNNGQIDLSNNPFLSGKLGAGFQAGGSKFGTQGFVGSTPGPFTASTAGSGINLIQGNQKNRFEYTQQAQGAGDAFGSGSLQSGFQSSGSDVACSAQNYECVAKSQCINGVINTNGVGIIQARGKVERIFNNIFEGERAFQPTESRWSPPPMDTRNPRGVTRALSAS</sequence>
<reference evidence="4 5" key="1">
    <citation type="journal article" date="2019" name="Commun. Biol.">
        <title>The bagworm genome reveals a unique fibroin gene that provides high tensile strength.</title>
        <authorList>
            <person name="Kono N."/>
            <person name="Nakamura H."/>
            <person name="Ohtoshi R."/>
            <person name="Tomita M."/>
            <person name="Numata K."/>
            <person name="Arakawa K."/>
        </authorList>
    </citation>
    <scope>NUCLEOTIDE SEQUENCE [LARGE SCALE GENOMIC DNA]</scope>
</reference>
<evidence type="ECO:0000256" key="2">
    <source>
        <dbReference type="SAM" id="SignalP"/>
    </source>
</evidence>
<evidence type="ECO:0000256" key="1">
    <source>
        <dbReference type="SAM" id="MobiDB-lite"/>
    </source>
</evidence>
<feature type="signal peptide" evidence="2">
    <location>
        <begin position="1"/>
        <end position="19"/>
    </location>
</feature>
<dbReference type="EMBL" id="BGZK01000116">
    <property type="protein sequence ID" value="GBP20239.1"/>
    <property type="molecule type" value="Genomic_DNA"/>
</dbReference>
<gene>
    <name evidence="4" type="ORF">EVAR_82112_1</name>
</gene>
<accession>A0A4C1U1S8</accession>
<dbReference type="OrthoDB" id="7465637at2759"/>
<dbReference type="Proteomes" id="UP000299102">
    <property type="component" value="Unassembled WGS sequence"/>
</dbReference>
<feature type="region of interest" description="Disordered" evidence="1">
    <location>
        <begin position="23"/>
        <end position="43"/>
    </location>
</feature>
<evidence type="ECO:0000313" key="4">
    <source>
        <dbReference type="EMBL" id="GBP20239.1"/>
    </source>
</evidence>
<name>A0A4C1U1S8_EUMVA</name>
<organism evidence="4 5">
    <name type="scientific">Eumeta variegata</name>
    <name type="common">Bagworm moth</name>
    <name type="synonym">Eumeta japonica</name>
    <dbReference type="NCBI Taxonomy" id="151549"/>
    <lineage>
        <taxon>Eukaryota</taxon>
        <taxon>Metazoa</taxon>
        <taxon>Ecdysozoa</taxon>
        <taxon>Arthropoda</taxon>
        <taxon>Hexapoda</taxon>
        <taxon>Insecta</taxon>
        <taxon>Pterygota</taxon>
        <taxon>Neoptera</taxon>
        <taxon>Endopterygota</taxon>
        <taxon>Lepidoptera</taxon>
        <taxon>Glossata</taxon>
        <taxon>Ditrysia</taxon>
        <taxon>Tineoidea</taxon>
        <taxon>Psychidae</taxon>
        <taxon>Oiketicinae</taxon>
        <taxon>Eumeta</taxon>
    </lineage>
</organism>
<keyword evidence="5" id="KW-1185">Reference proteome</keyword>
<evidence type="ECO:0000259" key="3">
    <source>
        <dbReference type="Pfam" id="PF18322"/>
    </source>
</evidence>
<dbReference type="Pfam" id="PF18322">
    <property type="entry name" value="CLIP_1"/>
    <property type="match status" value="1"/>
</dbReference>
<feature type="region of interest" description="Disordered" evidence="1">
    <location>
        <begin position="369"/>
        <end position="395"/>
    </location>
</feature>
<feature type="domain" description="PPAF-2-like Clip" evidence="3">
    <location>
        <begin position="321"/>
        <end position="354"/>
    </location>
</feature>
<keyword evidence="2" id="KW-0732">Signal</keyword>
<dbReference type="AlphaFoldDB" id="A0A4C1U1S8"/>
<dbReference type="InterPro" id="IPR041515">
    <property type="entry name" value="PPAF-2-like_Clip"/>
</dbReference>
<protein>
    <recommendedName>
        <fullName evidence="3">PPAF-2-like Clip domain-containing protein</fullName>
    </recommendedName>
</protein>
<comment type="caution">
    <text evidence="4">The sequence shown here is derived from an EMBL/GenBank/DDBJ whole genome shotgun (WGS) entry which is preliminary data.</text>
</comment>
<evidence type="ECO:0000313" key="5">
    <source>
        <dbReference type="Proteomes" id="UP000299102"/>
    </source>
</evidence>